<keyword evidence="2 10" id="KW-0813">Transport</keyword>
<feature type="binding site" evidence="11">
    <location>
        <position position="315"/>
    </location>
    <ligand>
        <name>K(+)</name>
        <dbReference type="ChEBI" id="CHEBI:29103"/>
    </ligand>
</feature>
<keyword evidence="14" id="KW-1185">Reference proteome</keyword>
<dbReference type="STRING" id="1120955.SAMN03080610_03493"/>
<keyword evidence="10" id="KW-0997">Cell inner membrane</keyword>
<evidence type="ECO:0000256" key="3">
    <source>
        <dbReference type="ARBA" id="ARBA00022475"/>
    </source>
</evidence>
<feature type="binding site" evidence="11">
    <location>
        <position position="431"/>
    </location>
    <ligand>
        <name>K(+)</name>
        <dbReference type="ChEBI" id="CHEBI:29103"/>
    </ligand>
</feature>
<keyword evidence="8 10" id="KW-0406">Ion transport</keyword>
<feature type="binding site" evidence="11">
    <location>
        <position position="218"/>
    </location>
    <ligand>
        <name>K(+)</name>
        <dbReference type="ChEBI" id="CHEBI:29103"/>
    </ligand>
</feature>
<dbReference type="AlphaFoldDB" id="A0A1G5P873"/>
<keyword evidence="4 10" id="KW-0633">Potassium transport</keyword>
<keyword evidence="9 10" id="KW-0472">Membrane</keyword>
<name>A0A1G5P873_AFIMA</name>
<keyword evidence="5 12" id="KW-0812">Transmembrane</keyword>
<dbReference type="InterPro" id="IPR004772">
    <property type="entry name" value="TrkH"/>
</dbReference>
<feature type="transmembrane region" description="Helical" evidence="12">
    <location>
        <begin position="71"/>
        <end position="91"/>
    </location>
</feature>
<dbReference type="EMBL" id="FMVW01000011">
    <property type="protein sequence ID" value="SCZ45753.1"/>
    <property type="molecule type" value="Genomic_DNA"/>
</dbReference>
<evidence type="ECO:0000256" key="2">
    <source>
        <dbReference type="ARBA" id="ARBA00022448"/>
    </source>
</evidence>
<keyword evidence="3 10" id="KW-1003">Cell membrane</keyword>
<evidence type="ECO:0000256" key="1">
    <source>
        <dbReference type="ARBA" id="ARBA00004651"/>
    </source>
</evidence>
<feature type="transmembrane region" description="Helical" evidence="12">
    <location>
        <begin position="393"/>
        <end position="416"/>
    </location>
</feature>
<evidence type="ECO:0000256" key="9">
    <source>
        <dbReference type="ARBA" id="ARBA00023136"/>
    </source>
</evidence>
<comment type="subcellular location">
    <subcellularLocation>
        <location evidence="10">Cell inner membrane</location>
        <topology evidence="10">Multi-pass membrane protein</topology>
    </subcellularLocation>
    <subcellularLocation>
        <location evidence="1">Cell membrane</location>
        <topology evidence="1">Multi-pass membrane protein</topology>
    </subcellularLocation>
</comment>
<feature type="transmembrane region" description="Helical" evidence="12">
    <location>
        <begin position="7"/>
        <end position="28"/>
    </location>
</feature>
<evidence type="ECO:0000256" key="12">
    <source>
        <dbReference type="SAM" id="Phobius"/>
    </source>
</evidence>
<sequence length="482" mass="51341">MLRYQPILAITGLLLVALGVVMILPALVDLSAGNPDWMVFALSGVVTALVGAVFAIAGREEEPLGLNLKQAFILTTVLWFVLPGFAALPFLGLDVDYADAFFETVSGMTTTGSTVLTGLDSLPPGIHLWRSLLQWIGGVGIVVMAIIMLPFLKVGGMQLFHAESSDRSEKVLAKSFDLAAWIGGIYVGLTLLCALAYAAGGMTFFDAICHAMTTLSTGGFSTHDASFGYFGDNPELLWTGSFFMLAGAMPFVAYIGALRGRPYEIVRDPQVLALVGLLLIVCTGLAVQLTLTGEFTFGQALRHSTFNVVSVVTTTGYASLDYTQLGTFSVGLFFVLTYVGGCTGSTAGGIKIYRLVILWEIIRRQIRLLAHPSRVDPLRYAGRRIPADVPPSVLAFLTLYVGTTVIITMILAALGLDFITAISSAVTAVGNVGPGLGEIVGPAGNFSSLPDAAKIALTFAMVLGRLELFTVLVLFDPAFWRW</sequence>
<dbReference type="PANTHER" id="PTHR32024:SF3">
    <property type="entry name" value="TRK SYSTEM POTASSIUM UPTAKE PROTEIN"/>
    <property type="match status" value="1"/>
</dbReference>
<accession>A0A1G5P873</accession>
<keyword evidence="7 12" id="KW-1133">Transmembrane helix</keyword>
<evidence type="ECO:0000256" key="7">
    <source>
        <dbReference type="ARBA" id="ARBA00022989"/>
    </source>
</evidence>
<dbReference type="PIRSF" id="PIRSF006247">
    <property type="entry name" value="TrkH"/>
    <property type="match status" value="1"/>
</dbReference>
<keyword evidence="6 10" id="KW-0630">Potassium</keyword>
<protein>
    <recommendedName>
        <fullName evidence="10">Trk system potassium uptake protein</fullName>
    </recommendedName>
</protein>
<reference evidence="13 14" key="1">
    <citation type="submission" date="2016-10" db="EMBL/GenBank/DDBJ databases">
        <authorList>
            <person name="de Groot N.N."/>
        </authorList>
    </citation>
    <scope>NUCLEOTIDE SEQUENCE [LARGE SCALE GENOMIC DNA]</scope>
    <source>
        <strain evidence="13 14">DSM 2698</strain>
    </source>
</reference>
<dbReference type="PANTHER" id="PTHR32024">
    <property type="entry name" value="TRK SYSTEM POTASSIUM UPTAKE PROTEIN TRKG-RELATED"/>
    <property type="match status" value="1"/>
</dbReference>
<dbReference type="RefSeq" id="WP_244514652.1">
    <property type="nucleotide sequence ID" value="NZ_FMVW01000011.1"/>
</dbReference>
<feature type="binding site" evidence="11">
    <location>
        <position position="111"/>
    </location>
    <ligand>
        <name>K(+)</name>
        <dbReference type="ChEBI" id="CHEBI:29103"/>
    </ligand>
</feature>
<evidence type="ECO:0000256" key="4">
    <source>
        <dbReference type="ARBA" id="ARBA00022538"/>
    </source>
</evidence>
<feature type="transmembrane region" description="Helical" evidence="12">
    <location>
        <begin position="330"/>
        <end position="353"/>
    </location>
</feature>
<dbReference type="GO" id="GO:0046872">
    <property type="term" value="F:metal ion binding"/>
    <property type="evidence" value="ECO:0007669"/>
    <property type="project" value="UniProtKB-KW"/>
</dbReference>
<comment type="function">
    <text evidence="10">Low-affinity potassium transport system. Interacts with Trk system potassium uptake protein TrkA.</text>
</comment>
<feature type="transmembrane region" description="Helical" evidence="12">
    <location>
        <begin position="271"/>
        <end position="291"/>
    </location>
</feature>
<evidence type="ECO:0000256" key="8">
    <source>
        <dbReference type="ARBA" id="ARBA00023065"/>
    </source>
</evidence>
<evidence type="ECO:0000256" key="10">
    <source>
        <dbReference type="PIRNR" id="PIRNR006247"/>
    </source>
</evidence>
<dbReference type="InterPro" id="IPR003445">
    <property type="entry name" value="Cat_transpt"/>
</dbReference>
<comment type="similarity">
    <text evidence="10">Belongs to the TrkH potassium transport family.</text>
</comment>
<feature type="binding site" evidence="11">
    <location>
        <position position="110"/>
    </location>
    <ligand>
        <name>K(+)</name>
        <dbReference type="ChEBI" id="CHEBI:29103"/>
    </ligand>
</feature>
<gene>
    <name evidence="13" type="ORF">SAMN03080610_03493</name>
</gene>
<dbReference type="GO" id="GO:0015379">
    <property type="term" value="F:potassium:chloride symporter activity"/>
    <property type="evidence" value="ECO:0007669"/>
    <property type="project" value="InterPro"/>
</dbReference>
<feature type="binding site" evidence="11">
    <location>
        <position position="314"/>
    </location>
    <ligand>
        <name>K(+)</name>
        <dbReference type="ChEBI" id="CHEBI:29103"/>
    </ligand>
</feature>
<feature type="transmembrane region" description="Helical" evidence="12">
    <location>
        <begin position="455"/>
        <end position="475"/>
    </location>
</feature>
<feature type="transmembrane region" description="Helical" evidence="12">
    <location>
        <begin position="176"/>
        <end position="198"/>
    </location>
</feature>
<feature type="binding site" evidence="11">
    <location>
        <position position="432"/>
    </location>
    <ligand>
        <name>K(+)</name>
        <dbReference type="ChEBI" id="CHEBI:29103"/>
    </ligand>
</feature>
<feature type="transmembrane region" description="Helical" evidence="12">
    <location>
        <begin position="40"/>
        <end position="59"/>
    </location>
</feature>
<evidence type="ECO:0000256" key="6">
    <source>
        <dbReference type="ARBA" id="ARBA00022958"/>
    </source>
</evidence>
<evidence type="ECO:0000256" key="11">
    <source>
        <dbReference type="PIRSR" id="PIRSR006247-1"/>
    </source>
</evidence>
<evidence type="ECO:0000256" key="5">
    <source>
        <dbReference type="ARBA" id="ARBA00022692"/>
    </source>
</evidence>
<dbReference type="Pfam" id="PF02386">
    <property type="entry name" value="TrkH"/>
    <property type="match status" value="1"/>
</dbReference>
<feature type="transmembrane region" description="Helical" evidence="12">
    <location>
        <begin position="132"/>
        <end position="155"/>
    </location>
</feature>
<keyword evidence="11" id="KW-0479">Metal-binding</keyword>
<evidence type="ECO:0000313" key="14">
    <source>
        <dbReference type="Proteomes" id="UP000199347"/>
    </source>
</evidence>
<feature type="transmembrane region" description="Helical" evidence="12">
    <location>
        <begin position="236"/>
        <end position="259"/>
    </location>
</feature>
<dbReference type="GO" id="GO:0005886">
    <property type="term" value="C:plasma membrane"/>
    <property type="evidence" value="ECO:0007669"/>
    <property type="project" value="UniProtKB-SubCell"/>
</dbReference>
<proteinExistence type="inferred from homology"/>
<dbReference type="Proteomes" id="UP000199347">
    <property type="component" value="Unassembled WGS sequence"/>
</dbReference>
<organism evidence="13 14">
    <name type="scientific">Afifella marina DSM 2698</name>
    <dbReference type="NCBI Taxonomy" id="1120955"/>
    <lineage>
        <taxon>Bacteria</taxon>
        <taxon>Pseudomonadati</taxon>
        <taxon>Pseudomonadota</taxon>
        <taxon>Alphaproteobacteria</taxon>
        <taxon>Hyphomicrobiales</taxon>
        <taxon>Afifellaceae</taxon>
        <taxon>Afifella</taxon>
    </lineage>
</organism>
<evidence type="ECO:0000313" key="13">
    <source>
        <dbReference type="EMBL" id="SCZ45753.1"/>
    </source>
</evidence>